<protein>
    <submittedName>
        <fullName evidence="2">Putative heterokaryon incompatibility protein</fullName>
    </submittedName>
</protein>
<evidence type="ECO:0000313" key="3">
    <source>
        <dbReference type="Proteomes" id="UP000027238"/>
    </source>
</evidence>
<dbReference type="AlphaFoldDB" id="A0A066XTT6"/>
<dbReference type="EMBL" id="JMSE01000547">
    <property type="protein sequence ID" value="KDN69156.1"/>
    <property type="molecule type" value="Genomic_DNA"/>
</dbReference>
<reference evidence="3" key="1">
    <citation type="journal article" date="2014" name="Genome Announc.">
        <title>Draft genome sequence of Colletotrichum sublineola, a destructive pathogen of cultivated sorghum.</title>
        <authorList>
            <person name="Baroncelli R."/>
            <person name="Sanz-Martin J.M."/>
            <person name="Rech G.E."/>
            <person name="Sukno S.A."/>
            <person name="Thon M.R."/>
        </authorList>
    </citation>
    <scope>NUCLEOTIDE SEQUENCE [LARGE SCALE GENOMIC DNA]</scope>
    <source>
        <strain evidence="3">TX430BB</strain>
    </source>
</reference>
<dbReference type="Proteomes" id="UP000027238">
    <property type="component" value="Unassembled WGS sequence"/>
</dbReference>
<dbReference type="PANTHER" id="PTHR33112">
    <property type="entry name" value="DOMAIN PROTEIN, PUTATIVE-RELATED"/>
    <property type="match status" value="1"/>
</dbReference>
<proteinExistence type="predicted"/>
<accession>A0A066XTT6</accession>
<dbReference type="Pfam" id="PF06985">
    <property type="entry name" value="HET"/>
    <property type="match status" value="1"/>
</dbReference>
<dbReference type="OMA" id="FWRIRCR"/>
<name>A0A066XTT6_COLSU</name>
<sequence>MVQMSTRRRKQSRLTSSTCSAPRAVYWIAQAPHEEIVRHGKHRAVQGKSFSYEDLGKSASSGCGSCRAVKTILDAVPSHHYGKPLPSTTIRWTVRHSGTLELAAPDGKEYYLRLLNLPGSANVFRRFPATNGLAGDTASPISFHRIQKWLDDCETGHEHCGKGTNTKLPTRLIDVTQPGDRAGVRLVETSGQTGTYMCLSHCWGKTKLKSITQKDNLKRRLSLIPWDLLPPSFQHAVEMTRKIGIRYLWIDSLCIIQDDKDDWQREAAHMVNVYRNSYATIAVSWSHDSRGGCYSRTIPSFFFQITNPDGDEFTIALGIGAKRDSTSESKYLALLNNHKTASSTAIVTKAGKIDPYERWHRVVSEYTCLHLTKTSDMLPALSGLAHETAELVGDKFIAGLWMNNLEQDLMWRVVTVADWRHQRAKILKRGWIAPSWSWASTGSGCKVGFPVFQGAEVLDYKTRGIATSCKVTCPPAGTDPFGSVSYGLLQVTAKRLPVLIQRPCSRWDVKRRWTDRIYGRFLFYAREDRREWQDCLPVTGAAPLEFGPAKSELWVDPSVERMERCFLRNDGPAPRPGPCRHCLFLPADLLYVKGRKTDKGAHSTRTRDFFLVVARDATSNYVRVGMLEVICGDRGERSAWFERVWEGLAMAEASMTIF</sequence>
<organism evidence="2 3">
    <name type="scientific">Colletotrichum sublineola</name>
    <name type="common">Sorghum anthracnose fungus</name>
    <dbReference type="NCBI Taxonomy" id="1173701"/>
    <lineage>
        <taxon>Eukaryota</taxon>
        <taxon>Fungi</taxon>
        <taxon>Dikarya</taxon>
        <taxon>Ascomycota</taxon>
        <taxon>Pezizomycotina</taxon>
        <taxon>Sordariomycetes</taxon>
        <taxon>Hypocreomycetidae</taxon>
        <taxon>Glomerellales</taxon>
        <taxon>Glomerellaceae</taxon>
        <taxon>Colletotrichum</taxon>
        <taxon>Colletotrichum graminicola species complex</taxon>
    </lineage>
</organism>
<evidence type="ECO:0000259" key="1">
    <source>
        <dbReference type="Pfam" id="PF06985"/>
    </source>
</evidence>
<dbReference type="OrthoDB" id="47007at2759"/>
<dbReference type="InterPro" id="IPR010730">
    <property type="entry name" value="HET"/>
</dbReference>
<dbReference type="PANTHER" id="PTHR33112:SF9">
    <property type="entry name" value="HETEROKARYON INCOMPATIBILITY DOMAIN-CONTAINING PROTEIN"/>
    <property type="match status" value="1"/>
</dbReference>
<gene>
    <name evidence="2" type="ORF">CSUB01_05595</name>
</gene>
<comment type="caution">
    <text evidence="2">The sequence shown here is derived from an EMBL/GenBank/DDBJ whole genome shotgun (WGS) entry which is preliminary data.</text>
</comment>
<keyword evidence="3" id="KW-1185">Reference proteome</keyword>
<feature type="domain" description="Heterokaryon incompatibility" evidence="1">
    <location>
        <begin position="196"/>
        <end position="295"/>
    </location>
</feature>
<dbReference type="HOGENOM" id="CLU_002639_3_1_1"/>
<dbReference type="eggNOG" id="ENOG502SICY">
    <property type="taxonomic scope" value="Eukaryota"/>
</dbReference>
<dbReference type="STRING" id="1173701.A0A066XTT6"/>
<evidence type="ECO:0000313" key="2">
    <source>
        <dbReference type="EMBL" id="KDN69156.1"/>
    </source>
</evidence>